<evidence type="ECO:0000313" key="1">
    <source>
        <dbReference type="EMBL" id="GAA1868951.1"/>
    </source>
</evidence>
<protein>
    <submittedName>
        <fullName evidence="1">Uncharacterized protein</fullName>
    </submittedName>
</protein>
<name>A0ABN2NH23_9MICO</name>
<accession>A0ABN2NH23</accession>
<dbReference type="RefSeq" id="WP_344104276.1">
    <property type="nucleotide sequence ID" value="NZ_BAAANL010000006.1"/>
</dbReference>
<dbReference type="EMBL" id="BAAANL010000006">
    <property type="protein sequence ID" value="GAA1868951.1"/>
    <property type="molecule type" value="Genomic_DNA"/>
</dbReference>
<dbReference type="Proteomes" id="UP001501094">
    <property type="component" value="Unassembled WGS sequence"/>
</dbReference>
<evidence type="ECO:0000313" key="2">
    <source>
        <dbReference type="Proteomes" id="UP001501094"/>
    </source>
</evidence>
<reference evidence="1 2" key="1">
    <citation type="journal article" date="2019" name="Int. J. Syst. Evol. Microbiol.">
        <title>The Global Catalogue of Microorganisms (GCM) 10K type strain sequencing project: providing services to taxonomists for standard genome sequencing and annotation.</title>
        <authorList>
            <consortium name="The Broad Institute Genomics Platform"/>
            <consortium name="The Broad Institute Genome Sequencing Center for Infectious Disease"/>
            <person name="Wu L."/>
            <person name="Ma J."/>
        </authorList>
    </citation>
    <scope>NUCLEOTIDE SEQUENCE [LARGE SCALE GENOMIC DNA]</scope>
    <source>
        <strain evidence="1 2">JCM 14326</strain>
    </source>
</reference>
<organism evidence="1 2">
    <name type="scientific">Myceligenerans crystallogenes</name>
    <dbReference type="NCBI Taxonomy" id="316335"/>
    <lineage>
        <taxon>Bacteria</taxon>
        <taxon>Bacillati</taxon>
        <taxon>Actinomycetota</taxon>
        <taxon>Actinomycetes</taxon>
        <taxon>Micrococcales</taxon>
        <taxon>Promicromonosporaceae</taxon>
        <taxon>Myceligenerans</taxon>
    </lineage>
</organism>
<comment type="caution">
    <text evidence="1">The sequence shown here is derived from an EMBL/GenBank/DDBJ whole genome shotgun (WGS) entry which is preliminary data.</text>
</comment>
<gene>
    <name evidence="1" type="ORF">GCM10009751_29530</name>
</gene>
<keyword evidence="2" id="KW-1185">Reference proteome</keyword>
<sequence>MIDVLLNHTCTPIDEAVFVALLENSVASTYVDYERALRTSEISFNDLVRLARHGEIPYTLFFAPLSAVEAQIMTKTDKLLNGLNKDTFSVNSRDKVSLRDIELIVKDLLRKQELLKMHDTTLTKNRIVGLLAKSGESVAADAATLMGALGLTHESIRSARNKSVALTHLIACLESNQVLVSQSVQHFMPQRLTGVKFSGMTIKDAKVPYIFLAGGDPGDYQEPDGRRIFTLTLMSVLIARKIFAPVTYDGSSIGSTVKHEYDVVGEMLMPASALWDVSLASLEEIKAAADVFKVTPSAMTVRAMRLERLGAGTAVAHLEKLKGEYEHRQKSQARTPSPVNGVRKYAGRELVTRMLHALDDKRISPRDFCRAVCLNRIGPSQINDLRSALR</sequence>
<proteinExistence type="predicted"/>